<comment type="subunit">
    <text evidence="9">At low DSF concentrations, interacts with RpfF.</text>
</comment>
<dbReference type="Pfam" id="PF00512">
    <property type="entry name" value="HisKA"/>
    <property type="match status" value="1"/>
</dbReference>
<dbReference type="GO" id="GO:0000155">
    <property type="term" value="F:phosphorelay sensor kinase activity"/>
    <property type="evidence" value="ECO:0007669"/>
    <property type="project" value="InterPro"/>
</dbReference>
<dbReference type="InterPro" id="IPR000014">
    <property type="entry name" value="PAS"/>
</dbReference>
<dbReference type="Gene3D" id="3.40.50.2300">
    <property type="match status" value="1"/>
</dbReference>
<dbReference type="Proteomes" id="UP000663929">
    <property type="component" value="Chromosome"/>
</dbReference>
<dbReference type="InterPro" id="IPR004358">
    <property type="entry name" value="Sig_transdc_His_kin-like_C"/>
</dbReference>
<proteinExistence type="predicted"/>
<evidence type="ECO:0000256" key="11">
    <source>
        <dbReference type="PROSITE-ProRule" id="PRU00169"/>
    </source>
</evidence>
<dbReference type="GO" id="GO:0005524">
    <property type="term" value="F:ATP binding"/>
    <property type="evidence" value="ECO:0007669"/>
    <property type="project" value="UniProtKB-KW"/>
</dbReference>
<evidence type="ECO:0000313" key="16">
    <source>
        <dbReference type="Proteomes" id="UP000663929"/>
    </source>
</evidence>
<accession>A0A8A4TWH3</accession>
<reference evidence="15" key="1">
    <citation type="submission" date="2021-03" db="EMBL/GenBank/DDBJ databases">
        <title>Acanthopleuribacteraceae sp. M133.</title>
        <authorList>
            <person name="Wang G."/>
        </authorList>
    </citation>
    <scope>NUCLEOTIDE SEQUENCE</scope>
    <source>
        <strain evidence="15">M133</strain>
    </source>
</reference>
<dbReference type="Gene3D" id="1.10.287.130">
    <property type="match status" value="1"/>
</dbReference>
<dbReference type="InterPro" id="IPR035965">
    <property type="entry name" value="PAS-like_dom_sf"/>
</dbReference>
<evidence type="ECO:0000256" key="9">
    <source>
        <dbReference type="ARBA" id="ARBA00064003"/>
    </source>
</evidence>
<dbReference type="Pfam" id="PF02518">
    <property type="entry name" value="HATPase_c"/>
    <property type="match status" value="1"/>
</dbReference>
<dbReference type="RefSeq" id="WP_237383941.1">
    <property type="nucleotide sequence ID" value="NZ_CP071793.1"/>
</dbReference>
<evidence type="ECO:0000256" key="12">
    <source>
        <dbReference type="SAM" id="MobiDB-lite"/>
    </source>
</evidence>
<dbReference type="InterPro" id="IPR036890">
    <property type="entry name" value="HATPase_C_sf"/>
</dbReference>
<evidence type="ECO:0000256" key="2">
    <source>
        <dbReference type="ARBA" id="ARBA00012438"/>
    </source>
</evidence>
<name>A0A8A4TWH3_SULCO</name>
<feature type="domain" description="Response regulatory" evidence="14">
    <location>
        <begin position="660"/>
        <end position="778"/>
    </location>
</feature>
<gene>
    <name evidence="15" type="ORF">J3U87_15430</name>
</gene>
<dbReference type="InterPro" id="IPR011006">
    <property type="entry name" value="CheY-like_superfamily"/>
</dbReference>
<dbReference type="InterPro" id="IPR036097">
    <property type="entry name" value="HisK_dim/P_sf"/>
</dbReference>
<dbReference type="SUPFAM" id="SSF55874">
    <property type="entry name" value="ATPase domain of HSP90 chaperone/DNA topoisomerase II/histidine kinase"/>
    <property type="match status" value="1"/>
</dbReference>
<dbReference type="CDD" id="cd16922">
    <property type="entry name" value="HATPase_EvgS-ArcB-TorS-like"/>
    <property type="match status" value="1"/>
</dbReference>
<dbReference type="PROSITE" id="PS50109">
    <property type="entry name" value="HIS_KIN"/>
    <property type="match status" value="1"/>
</dbReference>
<dbReference type="SUPFAM" id="SSF52172">
    <property type="entry name" value="CheY-like"/>
    <property type="match status" value="2"/>
</dbReference>
<evidence type="ECO:0000256" key="5">
    <source>
        <dbReference type="ARBA" id="ARBA00022741"/>
    </source>
</evidence>
<feature type="modified residue" description="4-aspartylphosphate" evidence="11">
    <location>
        <position position="709"/>
    </location>
</feature>
<protein>
    <recommendedName>
        <fullName evidence="10">Sensory/regulatory protein RpfC</fullName>
        <ecNumber evidence="2">2.7.13.3</ecNumber>
    </recommendedName>
</protein>
<dbReference type="KEGG" id="scor:J3U87_15430"/>
<keyword evidence="3 11" id="KW-0597">Phosphoprotein</keyword>
<evidence type="ECO:0000259" key="13">
    <source>
        <dbReference type="PROSITE" id="PS50109"/>
    </source>
</evidence>
<dbReference type="Gene3D" id="3.30.565.10">
    <property type="entry name" value="Histidine kinase-like ATPase, C-terminal domain"/>
    <property type="match status" value="1"/>
</dbReference>
<evidence type="ECO:0000256" key="1">
    <source>
        <dbReference type="ARBA" id="ARBA00000085"/>
    </source>
</evidence>
<dbReference type="InterPro" id="IPR005467">
    <property type="entry name" value="His_kinase_dom"/>
</dbReference>
<dbReference type="SMART" id="SM00388">
    <property type="entry name" value="HisKA"/>
    <property type="match status" value="1"/>
</dbReference>
<dbReference type="InterPro" id="IPR003661">
    <property type="entry name" value="HisK_dim/P_dom"/>
</dbReference>
<dbReference type="FunFam" id="3.30.565.10:FF:000010">
    <property type="entry name" value="Sensor histidine kinase RcsC"/>
    <property type="match status" value="1"/>
</dbReference>
<feature type="domain" description="Histidine kinase" evidence="13">
    <location>
        <begin position="278"/>
        <end position="499"/>
    </location>
</feature>
<evidence type="ECO:0000256" key="8">
    <source>
        <dbReference type="ARBA" id="ARBA00023012"/>
    </source>
</evidence>
<keyword evidence="6" id="KW-0418">Kinase</keyword>
<evidence type="ECO:0000256" key="7">
    <source>
        <dbReference type="ARBA" id="ARBA00022840"/>
    </source>
</evidence>
<keyword evidence="16" id="KW-1185">Reference proteome</keyword>
<evidence type="ECO:0000256" key="10">
    <source>
        <dbReference type="ARBA" id="ARBA00068150"/>
    </source>
</evidence>
<dbReference type="CDD" id="cd17546">
    <property type="entry name" value="REC_hyHK_CKI1_RcsC-like"/>
    <property type="match status" value="1"/>
</dbReference>
<dbReference type="PROSITE" id="PS50110">
    <property type="entry name" value="RESPONSE_REGULATORY"/>
    <property type="match status" value="1"/>
</dbReference>
<dbReference type="InterPro" id="IPR001789">
    <property type="entry name" value="Sig_transdc_resp-reg_receiver"/>
</dbReference>
<dbReference type="AlphaFoldDB" id="A0A8A4TWH3"/>
<organism evidence="15 16">
    <name type="scientific">Sulfidibacter corallicola</name>
    <dbReference type="NCBI Taxonomy" id="2818388"/>
    <lineage>
        <taxon>Bacteria</taxon>
        <taxon>Pseudomonadati</taxon>
        <taxon>Acidobacteriota</taxon>
        <taxon>Holophagae</taxon>
        <taxon>Acanthopleuribacterales</taxon>
        <taxon>Acanthopleuribacteraceae</taxon>
        <taxon>Sulfidibacter</taxon>
    </lineage>
</organism>
<dbReference type="SMART" id="SM00448">
    <property type="entry name" value="REC"/>
    <property type="match status" value="1"/>
</dbReference>
<dbReference type="SMART" id="SM00387">
    <property type="entry name" value="HATPase_c"/>
    <property type="match status" value="1"/>
</dbReference>
<dbReference type="PANTHER" id="PTHR45339:SF5">
    <property type="entry name" value="HISTIDINE KINASE"/>
    <property type="match status" value="1"/>
</dbReference>
<comment type="catalytic activity">
    <reaction evidence="1">
        <text>ATP + protein L-histidine = ADP + protein N-phospho-L-histidine.</text>
        <dbReference type="EC" id="2.7.13.3"/>
    </reaction>
</comment>
<dbReference type="FunFam" id="1.10.287.130:FF:000002">
    <property type="entry name" value="Two-component osmosensing histidine kinase"/>
    <property type="match status" value="1"/>
</dbReference>
<keyword evidence="7" id="KW-0067">ATP-binding</keyword>
<dbReference type="InterPro" id="IPR003594">
    <property type="entry name" value="HATPase_dom"/>
</dbReference>
<sequence length="783" mass="86925">MSLSLDILQKACDLCSHGTIILDADRKVILWNHWMQQASGIPTSGAEGKALNELFGDTLPPRLLRAIDAALEQGQSSLLSTAFTPNPFPFQHPTHGGILMTQKVVLQAFKGDKGDHFCLIDITDVSLAANREVKLRKQTEFLGDTLYKLSHILDGAGEAILSTSVDDIVIRTMNPAAERLFSVTESSVKGKPLSELVSKLPEPVEGRTVREEIECDYGAPEETRRGFLSMAVSRHKDYPLLTWLIRDITAFKETERHLIQAKQMAEDASAQKSRFLANMSHEIRTPLNGVLGMAELLLDTQVDPEQRDYIEIIQKSGDALLAIINDILDFSKIDAGKVGLEAHPFNPRLWLEETVDLVVKQAYQKGLEIGYRFPQMDVAELVGDAFRLRQILLNLLSNAIKFTQNGSVEITVKVSDLSPRECMLYTEVRDTGIGIETSAQPRLFDPFIQLDSSTTRRFGGTGLGLAICKKLAGLMDGEIGVDSVPGQGSTFWFTAVVSKGNHQDKPPKPVGDDVRALFIGPSKTSAGHLAAQLEYWQLPCDHVATPEDALELLDEMEDPRNYDLVFLDLGTGAEGAQHMLARSIHQPMPRWICLNSVFTRASATHPRKGVQPVNLVKPVRRDDLRPLIEPLTAEHGNRPPKALHNRQQGKPMAVRQPEIEVLVVEDNLINQKVIRKMLQKVDCKVAVASNGDEALEVLARNHFHIVFMDCQMPGMDGYETTRHIRAGESGTRDHLPIVALTASAMQGDREKCMAVGMDDYITKPVKQDALQRALNRWVPNRRI</sequence>
<feature type="region of interest" description="Disordered" evidence="12">
    <location>
        <begin position="631"/>
        <end position="651"/>
    </location>
</feature>
<evidence type="ECO:0000256" key="3">
    <source>
        <dbReference type="ARBA" id="ARBA00022553"/>
    </source>
</evidence>
<dbReference type="Pfam" id="PF00072">
    <property type="entry name" value="Response_reg"/>
    <property type="match status" value="1"/>
</dbReference>
<evidence type="ECO:0000313" key="15">
    <source>
        <dbReference type="EMBL" id="QTD53840.1"/>
    </source>
</evidence>
<keyword evidence="8" id="KW-0902">Two-component regulatory system</keyword>
<evidence type="ECO:0000256" key="6">
    <source>
        <dbReference type="ARBA" id="ARBA00022777"/>
    </source>
</evidence>
<dbReference type="PRINTS" id="PR00344">
    <property type="entry name" value="BCTRLSENSOR"/>
</dbReference>
<dbReference type="PANTHER" id="PTHR45339">
    <property type="entry name" value="HYBRID SIGNAL TRANSDUCTION HISTIDINE KINASE J"/>
    <property type="match status" value="1"/>
</dbReference>
<dbReference type="CDD" id="cd00082">
    <property type="entry name" value="HisKA"/>
    <property type="match status" value="1"/>
</dbReference>
<dbReference type="SMART" id="SM00091">
    <property type="entry name" value="PAS"/>
    <property type="match status" value="2"/>
</dbReference>
<evidence type="ECO:0000256" key="4">
    <source>
        <dbReference type="ARBA" id="ARBA00022679"/>
    </source>
</evidence>
<evidence type="ECO:0000259" key="14">
    <source>
        <dbReference type="PROSITE" id="PS50110"/>
    </source>
</evidence>
<keyword evidence="5" id="KW-0547">Nucleotide-binding</keyword>
<dbReference type="EC" id="2.7.13.3" evidence="2"/>
<dbReference type="SUPFAM" id="SSF47384">
    <property type="entry name" value="Homodimeric domain of signal transducing histidine kinase"/>
    <property type="match status" value="1"/>
</dbReference>
<dbReference type="Gene3D" id="3.30.450.20">
    <property type="entry name" value="PAS domain"/>
    <property type="match status" value="2"/>
</dbReference>
<keyword evidence="4" id="KW-0808">Transferase</keyword>
<dbReference type="Pfam" id="PF13426">
    <property type="entry name" value="PAS_9"/>
    <property type="match status" value="2"/>
</dbReference>
<dbReference type="SUPFAM" id="SSF55785">
    <property type="entry name" value="PYP-like sensor domain (PAS domain)"/>
    <property type="match status" value="2"/>
</dbReference>
<dbReference type="EMBL" id="CP071793">
    <property type="protein sequence ID" value="QTD53840.1"/>
    <property type="molecule type" value="Genomic_DNA"/>
</dbReference>